<accession>A0ABV1Z748</accession>
<dbReference type="Gene3D" id="3.90.25.10">
    <property type="entry name" value="UDP-galactose 4-epimerase, domain 1"/>
    <property type="match status" value="1"/>
</dbReference>
<evidence type="ECO:0000313" key="4">
    <source>
        <dbReference type="EMBL" id="MER9407630.1"/>
    </source>
</evidence>
<dbReference type="Gene3D" id="3.40.50.720">
    <property type="entry name" value="NAD(P)-binding Rossmann-like Domain"/>
    <property type="match status" value="1"/>
</dbReference>
<organism evidence="4 5">
    <name type="scientific">Mesorhizobium caraganae</name>
    <dbReference type="NCBI Taxonomy" id="483206"/>
    <lineage>
        <taxon>Bacteria</taxon>
        <taxon>Pseudomonadati</taxon>
        <taxon>Pseudomonadota</taxon>
        <taxon>Alphaproteobacteria</taxon>
        <taxon>Hyphomicrobiales</taxon>
        <taxon>Phyllobacteriaceae</taxon>
        <taxon>Mesorhizobium</taxon>
    </lineage>
</organism>
<keyword evidence="5" id="KW-1185">Reference proteome</keyword>
<comment type="pathway">
    <text evidence="1">Bacterial outer membrane biogenesis; LPS O-antigen biosynthesis.</text>
</comment>
<sequence length="344" mass="37818">MKLEGSRILVTGGCGLIGSTTIDLLLKEHAPEKIVILDNLVRGSLLNVKDALQDPRVELVEGDIRDVAAVHKATDGMDAVIHMATLRVIACAAEPREALGVMCDGSYNVIEAAQAKGVKKICAASSASVYGLADLFPTEESHHPYNNRTWYGASKVMLEGLLRSFNDMYGLPYVALRYFNVYGPRMDLHGKYTEVLIRWMDRIDAGQPPLILGDGSTTMDFVYIDDIARANILSLMSDVEDDVFNVASGVETSLNDLAASLLRVMGSNLQPEYGPERKVNPVSRRLADTSKAEKMLGFKATIDLDEGLTRLVEWWRANREQVTDDPLGMRRAVFRALRRSGSAA</sequence>
<dbReference type="InterPro" id="IPR001509">
    <property type="entry name" value="Epimerase_deHydtase"/>
</dbReference>
<name>A0ABV1Z748_9HYPH</name>
<evidence type="ECO:0000256" key="2">
    <source>
        <dbReference type="ARBA" id="ARBA00007637"/>
    </source>
</evidence>
<feature type="domain" description="NAD-dependent epimerase/dehydratase" evidence="3">
    <location>
        <begin position="8"/>
        <end position="247"/>
    </location>
</feature>
<evidence type="ECO:0000256" key="1">
    <source>
        <dbReference type="ARBA" id="ARBA00005125"/>
    </source>
</evidence>
<comment type="caution">
    <text evidence="4">The sequence shown here is derived from an EMBL/GenBank/DDBJ whole genome shotgun (WGS) entry which is preliminary data.</text>
</comment>
<dbReference type="InterPro" id="IPR036291">
    <property type="entry name" value="NAD(P)-bd_dom_sf"/>
</dbReference>
<dbReference type="EMBL" id="JAMYQB010000027">
    <property type="protein sequence ID" value="MER9407630.1"/>
    <property type="molecule type" value="Genomic_DNA"/>
</dbReference>
<dbReference type="Proteomes" id="UP001433071">
    <property type="component" value="Unassembled WGS sequence"/>
</dbReference>
<proteinExistence type="inferred from homology"/>
<evidence type="ECO:0000259" key="3">
    <source>
        <dbReference type="Pfam" id="PF01370"/>
    </source>
</evidence>
<dbReference type="RefSeq" id="WP_352561620.1">
    <property type="nucleotide sequence ID" value="NZ_JAMYQB010000027.1"/>
</dbReference>
<dbReference type="PANTHER" id="PTHR43000">
    <property type="entry name" value="DTDP-D-GLUCOSE 4,6-DEHYDRATASE-RELATED"/>
    <property type="match status" value="1"/>
</dbReference>
<reference evidence="4 5" key="1">
    <citation type="journal article" date="2024" name="Proc. Natl. Acad. Sci. U.S.A.">
        <title>The evolutionary genomics of adaptation to stress in wild rhizobium bacteria.</title>
        <authorList>
            <person name="Kehlet-Delgado H."/>
            <person name="Montoya A.P."/>
            <person name="Jensen K.T."/>
            <person name="Wendlandt C.E."/>
            <person name="Dexheimer C."/>
            <person name="Roberts M."/>
            <person name="Torres Martinez L."/>
            <person name="Friesen M.L."/>
            <person name="Griffitts J.S."/>
            <person name="Porter S.S."/>
        </authorList>
    </citation>
    <scope>NUCLEOTIDE SEQUENCE [LARGE SCALE GENOMIC DNA]</scope>
    <source>
        <strain evidence="4 5">M0641</strain>
    </source>
</reference>
<dbReference type="SUPFAM" id="SSF51735">
    <property type="entry name" value="NAD(P)-binding Rossmann-fold domains"/>
    <property type="match status" value="1"/>
</dbReference>
<gene>
    <name evidence="4" type="ORF">NKI36_26720</name>
</gene>
<comment type="similarity">
    <text evidence="2">Belongs to the NAD(P)-dependent epimerase/dehydratase family.</text>
</comment>
<dbReference type="Pfam" id="PF01370">
    <property type="entry name" value="Epimerase"/>
    <property type="match status" value="1"/>
</dbReference>
<protein>
    <submittedName>
        <fullName evidence="4">NAD-dependent epimerase/dehydratase family protein</fullName>
    </submittedName>
</protein>
<evidence type="ECO:0000313" key="5">
    <source>
        <dbReference type="Proteomes" id="UP001433071"/>
    </source>
</evidence>